<reference evidence="2" key="1">
    <citation type="submission" date="2011-12" db="EMBL/GenBank/DDBJ databases">
        <title>Complete sequence of Methanoregula formicicum SMSP.</title>
        <authorList>
            <person name="Lucas S."/>
            <person name="Han J."/>
            <person name="Lapidus A."/>
            <person name="Cheng J.-F."/>
            <person name="Goodwin L."/>
            <person name="Pitluck S."/>
            <person name="Peters L."/>
            <person name="Ovchinnikova G."/>
            <person name="Teshima H."/>
            <person name="Detter J.C."/>
            <person name="Han C."/>
            <person name="Tapia R."/>
            <person name="Land M."/>
            <person name="Hauser L."/>
            <person name="Kyrpides N."/>
            <person name="Ivanova N."/>
            <person name="Pagani I."/>
            <person name="Imachi H."/>
            <person name="Tamaki H."/>
            <person name="Sekiguchi Y."/>
            <person name="Kamagata Y."/>
            <person name="Cadillo-Quiroz H."/>
            <person name="Zinder S."/>
            <person name="Liu W.-T."/>
            <person name="Woyke T."/>
        </authorList>
    </citation>
    <scope>NUCLEOTIDE SEQUENCE [LARGE SCALE GENOMIC DNA]</scope>
    <source>
        <strain evidence="2">DSM 22288 / NBRC 105244 / SMSP</strain>
    </source>
</reference>
<evidence type="ECO:0000313" key="1">
    <source>
        <dbReference type="EMBL" id="AGB01702.1"/>
    </source>
</evidence>
<proteinExistence type="predicted"/>
<keyword evidence="2" id="KW-1185">Reference proteome</keyword>
<dbReference type="STRING" id="593750.Metfor_0642"/>
<dbReference type="eggNOG" id="arCOG06901">
    <property type="taxonomic scope" value="Archaea"/>
</dbReference>
<accession>L0HAF4</accession>
<dbReference type="AlphaFoldDB" id="L0HAF4"/>
<reference evidence="1 2" key="2">
    <citation type="journal article" date="2014" name="Genome Announc.">
        <title>Complete Genome Sequence of Methanoregula formicica SMSPT, a Mesophilic Hydrogenotrophic Methanogen Isolated from a Methanogenic Upflow Anaerobic Sludge Blanket Reactor.</title>
        <authorList>
            <person name="Yamamoto K."/>
            <person name="Tamaki H."/>
            <person name="Cadillo-Quiroz H."/>
            <person name="Imachi H."/>
            <person name="Kyrpides N."/>
            <person name="Woyke T."/>
            <person name="Goodwin L."/>
            <person name="Zinder S.H."/>
            <person name="Kamagata Y."/>
            <person name="Liu W.T."/>
        </authorList>
    </citation>
    <scope>NUCLEOTIDE SEQUENCE [LARGE SCALE GENOMIC DNA]</scope>
    <source>
        <strain evidence="2">DSM 22288 / NBRC 105244 / SMSP</strain>
    </source>
</reference>
<protein>
    <submittedName>
        <fullName evidence="1">Uncharacterized protein</fullName>
    </submittedName>
</protein>
<gene>
    <name evidence="1" type="ordered locus">Metfor_0642</name>
</gene>
<sequence>MVGRRVCMKIYVRERQKVGEGVESPKYRIIAVTGGEVQIAATHFRKFEIEQIAKDVKAEVVYMKPVDDEHKKKK</sequence>
<dbReference type="EMBL" id="CP003167">
    <property type="protein sequence ID" value="AGB01702.1"/>
    <property type="molecule type" value="Genomic_DNA"/>
</dbReference>
<organism evidence="1 2">
    <name type="scientific">Methanoregula formicica (strain DSM 22288 / NBRC 105244 / SMSP)</name>
    <dbReference type="NCBI Taxonomy" id="593750"/>
    <lineage>
        <taxon>Archaea</taxon>
        <taxon>Methanobacteriati</taxon>
        <taxon>Methanobacteriota</taxon>
        <taxon>Stenosarchaea group</taxon>
        <taxon>Methanomicrobia</taxon>
        <taxon>Methanomicrobiales</taxon>
        <taxon>Methanoregulaceae</taxon>
        <taxon>Methanoregula</taxon>
    </lineage>
</organism>
<evidence type="ECO:0000313" key="2">
    <source>
        <dbReference type="Proteomes" id="UP000010824"/>
    </source>
</evidence>
<dbReference type="KEGG" id="mfo:Metfor_0642"/>
<name>L0HAF4_METFS</name>
<dbReference type="Proteomes" id="UP000010824">
    <property type="component" value="Chromosome"/>
</dbReference>
<dbReference type="InParanoid" id="L0HAF4"/>
<dbReference type="HOGENOM" id="CLU_193607_0_0_2"/>